<protein>
    <recommendedName>
        <fullName evidence="4">Fungal N-terminal domain-containing protein</fullName>
    </recommendedName>
</protein>
<organism evidence="2 3">
    <name type="scientific">Clonostachys chloroleuca</name>
    <dbReference type="NCBI Taxonomy" id="1926264"/>
    <lineage>
        <taxon>Eukaryota</taxon>
        <taxon>Fungi</taxon>
        <taxon>Dikarya</taxon>
        <taxon>Ascomycota</taxon>
        <taxon>Pezizomycotina</taxon>
        <taxon>Sordariomycetes</taxon>
        <taxon>Hypocreomycetidae</taxon>
        <taxon>Hypocreales</taxon>
        <taxon>Bionectriaceae</taxon>
        <taxon>Clonostachys</taxon>
    </lineage>
</organism>
<dbReference type="EMBL" id="CABFNP030001260">
    <property type="protein sequence ID" value="CAI6094681.1"/>
    <property type="molecule type" value="Genomic_DNA"/>
</dbReference>
<dbReference type="Proteomes" id="UP001160390">
    <property type="component" value="Unassembled WGS sequence"/>
</dbReference>
<proteinExistence type="predicted"/>
<comment type="caution">
    <text evidence="2">The sequence shown here is derived from an EMBL/GenBank/DDBJ whole genome shotgun (WGS) entry which is preliminary data.</text>
</comment>
<name>A0AA35Q5I4_9HYPO</name>
<evidence type="ECO:0000313" key="2">
    <source>
        <dbReference type="EMBL" id="CAI6094681.1"/>
    </source>
</evidence>
<feature type="signal peptide" evidence="1">
    <location>
        <begin position="1"/>
        <end position="18"/>
    </location>
</feature>
<evidence type="ECO:0008006" key="4">
    <source>
        <dbReference type="Google" id="ProtNLM"/>
    </source>
</evidence>
<gene>
    <name evidence="2" type="ORF">CCHLO57077_00012115</name>
</gene>
<evidence type="ECO:0000256" key="1">
    <source>
        <dbReference type="SAM" id="SignalP"/>
    </source>
</evidence>
<sequence length="181" mass="19646">MITTIGVFAVPLISLILTHLPSDPETKRSATEIEGVGVTANFIAVVDITTKIAAQCYDYGRKVCHAKADIDRVKNLTAIAKSVQSLLSGPNGDRLATSHQFQTAIGGALDHLKTVDEKMARKKGQKTMSRLGLRALKWPFKKSEVEGLVGDLRNCGQNINSALQVDQTNQIRRTPYGTDGQ</sequence>
<evidence type="ECO:0000313" key="3">
    <source>
        <dbReference type="Proteomes" id="UP001160390"/>
    </source>
</evidence>
<dbReference type="AlphaFoldDB" id="A0AA35Q5I4"/>
<accession>A0AA35Q5I4</accession>
<feature type="chain" id="PRO_5041335071" description="Fungal N-terminal domain-containing protein" evidence="1">
    <location>
        <begin position="19"/>
        <end position="181"/>
    </location>
</feature>
<reference evidence="2" key="1">
    <citation type="submission" date="2023-01" db="EMBL/GenBank/DDBJ databases">
        <authorList>
            <person name="Piombo E."/>
        </authorList>
    </citation>
    <scope>NUCLEOTIDE SEQUENCE</scope>
</reference>
<keyword evidence="3" id="KW-1185">Reference proteome</keyword>
<keyword evidence="1" id="KW-0732">Signal</keyword>